<organism evidence="1 2">
    <name type="scientific">Mycobacterium kyorinense</name>
    <dbReference type="NCBI Taxonomy" id="487514"/>
    <lineage>
        <taxon>Bacteria</taxon>
        <taxon>Bacillati</taxon>
        <taxon>Actinomycetota</taxon>
        <taxon>Actinomycetes</taxon>
        <taxon>Mycobacteriales</taxon>
        <taxon>Mycobacteriaceae</taxon>
        <taxon>Mycobacterium</taxon>
    </lineage>
</organism>
<reference evidence="1 2" key="1">
    <citation type="submission" date="2016-01" db="EMBL/GenBank/DDBJ databases">
        <title>The new phylogeny of the genus Mycobacterium.</title>
        <authorList>
            <person name="Tarcisio F."/>
            <person name="Conor M."/>
            <person name="Antonella G."/>
            <person name="Elisabetta G."/>
            <person name="Giulia F.S."/>
            <person name="Sara T."/>
            <person name="Anna F."/>
            <person name="Clotilde B."/>
            <person name="Roberto B."/>
            <person name="Veronica D.S."/>
            <person name="Fabio R."/>
            <person name="Monica P."/>
            <person name="Olivier J."/>
            <person name="Enrico T."/>
            <person name="Nicola S."/>
        </authorList>
    </citation>
    <scope>NUCLEOTIDE SEQUENCE [LARGE SCALE GENOMIC DNA]</scope>
    <source>
        <strain evidence="1 2">DSM 45166</strain>
    </source>
</reference>
<name>A0A1X1Y0D4_9MYCO</name>
<gene>
    <name evidence="1" type="ORF">AWC14_03035</name>
</gene>
<dbReference type="AlphaFoldDB" id="A0A1X1Y0D4"/>
<evidence type="ECO:0000313" key="1">
    <source>
        <dbReference type="EMBL" id="ORW04565.1"/>
    </source>
</evidence>
<dbReference type="EMBL" id="LQPE01000103">
    <property type="protein sequence ID" value="ORW04565.1"/>
    <property type="molecule type" value="Genomic_DNA"/>
</dbReference>
<protein>
    <submittedName>
        <fullName evidence="1">Uncharacterized protein</fullName>
    </submittedName>
</protein>
<evidence type="ECO:0000313" key="2">
    <source>
        <dbReference type="Proteomes" id="UP000193487"/>
    </source>
</evidence>
<comment type="caution">
    <text evidence="1">The sequence shown here is derived from an EMBL/GenBank/DDBJ whole genome shotgun (WGS) entry which is preliminary data.</text>
</comment>
<keyword evidence="2" id="KW-1185">Reference proteome</keyword>
<sequence length="127" mass="14202">MTTARDKVREELLTDGLADYVDLGAVDSQVTRHNPQASVSAVQRETLETIRSLVSDGLFQLGALSGERGNFVGWDGSLDELIQRVSDVYVTQYDDPPTWVWAVWMELTDKGERVAREIEARSKDSLT</sequence>
<accession>A0A1X1Y0D4</accession>
<proteinExistence type="predicted"/>
<dbReference type="Proteomes" id="UP000193487">
    <property type="component" value="Unassembled WGS sequence"/>
</dbReference>
<dbReference type="RefSeq" id="WP_052425636.1">
    <property type="nucleotide sequence ID" value="NZ_BBKA01000079.1"/>
</dbReference>